<keyword evidence="3 5" id="KW-0560">Oxidoreductase</keyword>
<gene>
    <name evidence="5" type="primary">fcl</name>
    <name evidence="7" type="ORF">SAMN05421824_0418</name>
</gene>
<dbReference type="InterPro" id="IPR001509">
    <property type="entry name" value="Epimerase_deHydtase"/>
</dbReference>
<proteinExistence type="inferred from homology"/>
<dbReference type="InterPro" id="IPR036291">
    <property type="entry name" value="NAD(P)-bd_dom_sf"/>
</dbReference>
<dbReference type="HAMAP" id="MF_00956">
    <property type="entry name" value="GDP_fucose_synth"/>
    <property type="match status" value="1"/>
</dbReference>
<dbReference type="Gene3D" id="3.40.50.720">
    <property type="entry name" value="NAD(P)-binding Rossmann-like Domain"/>
    <property type="match status" value="1"/>
</dbReference>
<keyword evidence="4 5" id="KW-0413">Isomerase</keyword>
<feature type="site" description="Important for catalytic activity" evidence="5">
    <location>
        <position position="110"/>
    </location>
</feature>
<evidence type="ECO:0000256" key="2">
    <source>
        <dbReference type="ARBA" id="ARBA00022857"/>
    </source>
</evidence>
<feature type="binding site" evidence="5">
    <location>
        <position position="188"/>
    </location>
    <ligand>
        <name>substrate</name>
    </ligand>
</feature>
<dbReference type="CDD" id="cd05239">
    <property type="entry name" value="GDP_FS_SDR_e"/>
    <property type="match status" value="1"/>
</dbReference>
<dbReference type="AlphaFoldDB" id="A0A1H9B169"/>
<feature type="site" description="Important for catalytic activity" evidence="5">
    <location>
        <position position="108"/>
    </location>
</feature>
<comment type="pathway">
    <text evidence="5">Nucleotide-sugar biosynthesis; GDP-L-fucose biosynthesis via de novo pathway; GDP-L-fucose from GDP-alpha-D-mannose: step 2/2.</text>
</comment>
<feature type="binding site" evidence="5">
    <location>
        <begin position="106"/>
        <end position="109"/>
    </location>
    <ligand>
        <name>NADP(+)</name>
        <dbReference type="ChEBI" id="CHEBI:58349"/>
    </ligand>
</feature>
<evidence type="ECO:0000313" key="8">
    <source>
        <dbReference type="Proteomes" id="UP000198999"/>
    </source>
</evidence>
<keyword evidence="2 5" id="KW-0521">NADP</keyword>
<dbReference type="EC" id="1.1.1.271" evidence="5"/>
<dbReference type="PANTHER" id="PTHR43238:SF1">
    <property type="entry name" value="GDP-L-FUCOSE SYNTHASE"/>
    <property type="match status" value="1"/>
</dbReference>
<evidence type="ECO:0000256" key="5">
    <source>
        <dbReference type="HAMAP-Rule" id="MF_00956"/>
    </source>
</evidence>
<dbReference type="RefSeq" id="WP_092574751.1">
    <property type="nucleotide sequence ID" value="NZ_FOFN01000001.1"/>
</dbReference>
<comment type="similarity">
    <text evidence="1 5">Belongs to the NAD(P)-dependent epimerase/dehydratase family. Fucose synthase subfamily.</text>
</comment>
<name>A0A1H9B169_9FLAO</name>
<dbReference type="GO" id="GO:0050577">
    <property type="term" value="F:GDP-L-fucose synthase activity"/>
    <property type="evidence" value="ECO:0007669"/>
    <property type="project" value="UniProtKB-UniRule"/>
</dbReference>
<dbReference type="EMBL" id="FOFN01000001">
    <property type="protein sequence ID" value="SEP82704.1"/>
    <property type="molecule type" value="Genomic_DNA"/>
</dbReference>
<dbReference type="GO" id="GO:0016853">
    <property type="term" value="F:isomerase activity"/>
    <property type="evidence" value="ECO:0007669"/>
    <property type="project" value="UniProtKB-KW"/>
</dbReference>
<evidence type="ECO:0000256" key="1">
    <source>
        <dbReference type="ARBA" id="ARBA00005959"/>
    </source>
</evidence>
<feature type="binding site" evidence="5">
    <location>
        <position position="141"/>
    </location>
    <ligand>
        <name>NADP(+)</name>
        <dbReference type="ChEBI" id="CHEBI:58349"/>
    </ligand>
</feature>
<feature type="binding site" evidence="5">
    <location>
        <begin position="164"/>
        <end position="167"/>
    </location>
    <ligand>
        <name>NADP(+)</name>
        <dbReference type="ChEBI" id="CHEBI:58349"/>
    </ligand>
</feature>
<dbReference type="GO" id="GO:0070401">
    <property type="term" value="F:NADP+ binding"/>
    <property type="evidence" value="ECO:0007669"/>
    <property type="project" value="UniProtKB-UniRule"/>
</dbReference>
<evidence type="ECO:0000259" key="6">
    <source>
        <dbReference type="Pfam" id="PF01370"/>
    </source>
</evidence>
<protein>
    <recommendedName>
        <fullName evidence="5">GDP-L-fucose synthase</fullName>
        <ecNumber evidence="5">1.1.1.271</ecNumber>
    </recommendedName>
    <alternativeName>
        <fullName evidence="5">GDP-4-keto-6-deoxy-D-mannose-3,5-epimerase-4-reductase</fullName>
    </alternativeName>
</protein>
<accession>A0A1H9B169</accession>
<comment type="catalytic activity">
    <reaction evidence="5">
        <text>GDP-beta-L-fucose + NADP(+) = GDP-4-dehydro-alpha-D-rhamnose + NADPH + H(+)</text>
        <dbReference type="Rhea" id="RHEA:18885"/>
        <dbReference type="ChEBI" id="CHEBI:15378"/>
        <dbReference type="ChEBI" id="CHEBI:57273"/>
        <dbReference type="ChEBI" id="CHEBI:57783"/>
        <dbReference type="ChEBI" id="CHEBI:57964"/>
        <dbReference type="ChEBI" id="CHEBI:58349"/>
        <dbReference type="EC" id="1.1.1.271"/>
    </reaction>
</comment>
<feature type="binding site" evidence="5">
    <location>
        <begin position="11"/>
        <end position="17"/>
    </location>
    <ligand>
        <name>NADP(+)</name>
        <dbReference type="ChEBI" id="CHEBI:58349"/>
    </ligand>
</feature>
<feature type="binding site" evidence="5">
    <location>
        <position position="239"/>
    </location>
    <ligand>
        <name>substrate</name>
    </ligand>
</feature>
<feature type="domain" description="NAD-dependent epimerase/dehydratase" evidence="6">
    <location>
        <begin position="7"/>
        <end position="261"/>
    </location>
</feature>
<dbReference type="Proteomes" id="UP000198999">
    <property type="component" value="Unassembled WGS sequence"/>
</dbReference>
<dbReference type="InterPro" id="IPR028614">
    <property type="entry name" value="GDP_fucose/colitose_synth"/>
</dbReference>
<evidence type="ECO:0000256" key="3">
    <source>
        <dbReference type="ARBA" id="ARBA00023002"/>
    </source>
</evidence>
<evidence type="ECO:0000256" key="4">
    <source>
        <dbReference type="ARBA" id="ARBA00023235"/>
    </source>
</evidence>
<evidence type="ECO:0000313" key="7">
    <source>
        <dbReference type="EMBL" id="SEP82704.1"/>
    </source>
</evidence>
<dbReference type="Gene3D" id="3.90.25.10">
    <property type="entry name" value="UDP-galactose 4-epimerase, domain 1"/>
    <property type="match status" value="1"/>
</dbReference>
<feature type="binding site" evidence="5">
    <location>
        <position position="180"/>
    </location>
    <ligand>
        <name>NADP(+)</name>
        <dbReference type="ChEBI" id="CHEBI:58349"/>
    </ligand>
</feature>
<dbReference type="SUPFAM" id="SSF51735">
    <property type="entry name" value="NAD(P)-binding Rossmann-fold domains"/>
    <property type="match status" value="1"/>
</dbReference>
<dbReference type="Pfam" id="PF01370">
    <property type="entry name" value="Epimerase"/>
    <property type="match status" value="1"/>
</dbReference>
<reference evidence="7 8" key="1">
    <citation type="submission" date="2016-10" db="EMBL/GenBank/DDBJ databases">
        <authorList>
            <person name="de Groot N.N."/>
        </authorList>
    </citation>
    <scope>NUCLEOTIDE SEQUENCE [LARGE SCALE GENOMIC DNA]</scope>
    <source>
        <strain evidence="7 8">DSM 21035</strain>
    </source>
</reference>
<keyword evidence="8" id="KW-1185">Reference proteome</keyword>
<dbReference type="PANTHER" id="PTHR43238">
    <property type="entry name" value="GDP-L-FUCOSE SYNTHASE"/>
    <property type="match status" value="1"/>
</dbReference>
<comment type="function">
    <text evidence="5">Catalyzes the two-step NADP-dependent conversion of GDP-4-dehydro-6-deoxy-D-mannose to GDP-fucose, involving an epimerase and a reductase reaction.</text>
</comment>
<dbReference type="STRING" id="419940.SAMN05421824_0418"/>
<dbReference type="OrthoDB" id="9811425at2"/>
<sequence>MNKTSKIFVAGHKGLVGSAILRNLKNRGYSNVITKTHAQLDLVQQEAVAKFFAEEKPEYVFLAAAKVGGIMANNSYRADFIYENLMIQNNVIHQSYVNNVKKLLFLGSTCIYPKNCPQPMKEEYLLTDTLEYTNEPYAIAKIAGIKMCESYNIQYGTNFISVMPTNLYGPYDNFDLETSHVLPALIRKTHLAKLLSNADYDAVLKDLNLKSIDEAKLYLLKMGVSAKSVEIWGTGKPKREFLWSEDMADACIFIMENRDFKDMFSESQMEIRNTHINIGTGKDISIKDLALIIKTTVDYQGDFVFNSEKPDGTLKKLTDTSKINALGWKHNVEIEEGVKTLYKWYISNTK</sequence>
<feature type="binding site" evidence="5">
    <location>
        <position position="311"/>
    </location>
    <ligand>
        <name>substrate</name>
    </ligand>
</feature>
<dbReference type="GO" id="GO:0042351">
    <property type="term" value="P:'de novo' GDP-L-fucose biosynthetic process"/>
    <property type="evidence" value="ECO:0007669"/>
    <property type="project" value="UniProtKB-UniRule"/>
</dbReference>
<organism evidence="7 8">
    <name type="scientific">Hyunsoonleella jejuensis</name>
    <dbReference type="NCBI Taxonomy" id="419940"/>
    <lineage>
        <taxon>Bacteria</taxon>
        <taxon>Pseudomonadati</taxon>
        <taxon>Bacteroidota</taxon>
        <taxon>Flavobacteriia</taxon>
        <taxon>Flavobacteriales</taxon>
        <taxon>Flavobacteriaceae</taxon>
    </lineage>
</organism>
<dbReference type="UniPathway" id="UPA00128">
    <property type="reaction ID" value="UER00191"/>
</dbReference>
<feature type="active site" description="Proton donor/acceptor" evidence="5">
    <location>
        <position position="137"/>
    </location>
</feature>
<dbReference type="FunFam" id="3.40.50.720:FF:000394">
    <property type="entry name" value="GDP-L-fucose synthase"/>
    <property type="match status" value="1"/>
</dbReference>
<feature type="binding site" evidence="5">
    <location>
        <position position="232"/>
    </location>
    <ligand>
        <name>substrate</name>
    </ligand>
</feature>
<keyword evidence="5" id="KW-0511">Multifunctional enzyme</keyword>